<dbReference type="SUPFAM" id="SSF55248">
    <property type="entry name" value="PCD-like"/>
    <property type="match status" value="1"/>
</dbReference>
<dbReference type="EC" id="4.2.1.96" evidence="4"/>
<dbReference type="InterPro" id="IPR036428">
    <property type="entry name" value="PCD_sf"/>
</dbReference>
<dbReference type="HAMAP" id="MF_00434">
    <property type="entry name" value="Pterin_4_alpha"/>
    <property type="match status" value="1"/>
</dbReference>
<gene>
    <name evidence="5" type="ORF">LGQ03_06160</name>
</gene>
<reference evidence="5" key="1">
    <citation type="submission" date="2021-10" db="EMBL/GenBank/DDBJ databases">
        <title>Loktanella gaetbuli sp. nov., isolated from a tidal flat.</title>
        <authorList>
            <person name="Park S."/>
            <person name="Yoon J.-H."/>
        </authorList>
    </citation>
    <scope>NUCLEOTIDE SEQUENCE</scope>
    <source>
        <strain evidence="5">TSTF-M6</strain>
    </source>
</reference>
<evidence type="ECO:0000313" key="6">
    <source>
        <dbReference type="Proteomes" id="UP001138961"/>
    </source>
</evidence>
<sequence>MTDKLTGSDRDDALAPLLANGWTVQDDRDAIHKEFVFKNFVQAFGWMTQAAIHAEKLNHHPEWSNVYKTVQVTLTTHDADGLSPLDAKLAKIMDDLARTA</sequence>
<dbReference type="PANTHER" id="PTHR12599">
    <property type="entry name" value="PTERIN-4-ALPHA-CARBINOLAMINE DEHYDRATASE"/>
    <property type="match status" value="1"/>
</dbReference>
<dbReference type="Gene3D" id="3.30.1360.20">
    <property type="entry name" value="Transcriptional coactivator/pterin dehydratase"/>
    <property type="match status" value="1"/>
</dbReference>
<proteinExistence type="inferred from homology"/>
<dbReference type="GO" id="GO:0008124">
    <property type="term" value="F:4-alpha-hydroxytetrahydrobiopterin dehydratase activity"/>
    <property type="evidence" value="ECO:0007669"/>
    <property type="project" value="UniProtKB-EC"/>
</dbReference>
<comment type="caution">
    <text evidence="5">The sequence shown here is derived from an EMBL/GenBank/DDBJ whole genome shotgun (WGS) entry which is preliminary data.</text>
</comment>
<dbReference type="InterPro" id="IPR001533">
    <property type="entry name" value="Pterin_deHydtase"/>
</dbReference>
<protein>
    <recommendedName>
        <fullName evidence="4">Putative pterin-4-alpha-carbinolamine dehydratase</fullName>
        <shortName evidence="4">PHS</shortName>
        <ecNumber evidence="4">4.2.1.96</ecNumber>
    </recommendedName>
    <alternativeName>
        <fullName evidence="4">4-alpha-hydroxy-tetrahydropterin dehydratase</fullName>
    </alternativeName>
    <alternativeName>
        <fullName evidence="4">Pterin carbinolamine dehydratase</fullName>
        <shortName evidence="4">PCD</shortName>
    </alternativeName>
</protein>
<dbReference type="PANTHER" id="PTHR12599:SF0">
    <property type="entry name" value="PTERIN-4-ALPHA-CARBINOLAMINE DEHYDRATASE"/>
    <property type="match status" value="1"/>
</dbReference>
<dbReference type="Pfam" id="PF01329">
    <property type="entry name" value="Pterin_4a"/>
    <property type="match status" value="1"/>
</dbReference>
<organism evidence="5 6">
    <name type="scientific">Loktanella gaetbuli</name>
    <dbReference type="NCBI Taxonomy" id="2881335"/>
    <lineage>
        <taxon>Bacteria</taxon>
        <taxon>Pseudomonadati</taxon>
        <taxon>Pseudomonadota</taxon>
        <taxon>Alphaproteobacteria</taxon>
        <taxon>Rhodobacterales</taxon>
        <taxon>Roseobacteraceae</taxon>
        <taxon>Loktanella</taxon>
    </lineage>
</organism>
<dbReference type="CDD" id="cd00914">
    <property type="entry name" value="PCD_DCoH_subfamily_b"/>
    <property type="match status" value="1"/>
</dbReference>
<evidence type="ECO:0000256" key="3">
    <source>
        <dbReference type="ARBA" id="ARBA00023239"/>
    </source>
</evidence>
<keyword evidence="3 4" id="KW-0456">Lyase</keyword>
<comment type="similarity">
    <text evidence="2 4">Belongs to the pterin-4-alpha-carbinolamine dehydratase family.</text>
</comment>
<evidence type="ECO:0000313" key="5">
    <source>
        <dbReference type="EMBL" id="MCB5198818.1"/>
    </source>
</evidence>
<dbReference type="NCBIfam" id="NF002018">
    <property type="entry name" value="PRK00823.1-3"/>
    <property type="match status" value="1"/>
</dbReference>
<name>A0ABS8BSX2_9RHOB</name>
<keyword evidence="6" id="KW-1185">Reference proteome</keyword>
<dbReference type="Proteomes" id="UP001138961">
    <property type="component" value="Unassembled WGS sequence"/>
</dbReference>
<dbReference type="RefSeq" id="WP_226747690.1">
    <property type="nucleotide sequence ID" value="NZ_JAJATZ010000002.1"/>
</dbReference>
<evidence type="ECO:0000256" key="1">
    <source>
        <dbReference type="ARBA" id="ARBA00001554"/>
    </source>
</evidence>
<accession>A0ABS8BSX2</accession>
<evidence type="ECO:0000256" key="4">
    <source>
        <dbReference type="HAMAP-Rule" id="MF_00434"/>
    </source>
</evidence>
<comment type="catalytic activity">
    <reaction evidence="1 4">
        <text>(4aS,6R)-4a-hydroxy-L-erythro-5,6,7,8-tetrahydrobiopterin = (6R)-L-erythro-6,7-dihydrobiopterin + H2O</text>
        <dbReference type="Rhea" id="RHEA:11920"/>
        <dbReference type="ChEBI" id="CHEBI:15377"/>
        <dbReference type="ChEBI" id="CHEBI:15642"/>
        <dbReference type="ChEBI" id="CHEBI:43120"/>
        <dbReference type="EC" id="4.2.1.96"/>
    </reaction>
</comment>
<dbReference type="EMBL" id="JAJATZ010000002">
    <property type="protein sequence ID" value="MCB5198818.1"/>
    <property type="molecule type" value="Genomic_DNA"/>
</dbReference>
<evidence type="ECO:0000256" key="2">
    <source>
        <dbReference type="ARBA" id="ARBA00006472"/>
    </source>
</evidence>